<accession>A0AAV4UDX2</accession>
<proteinExistence type="predicted"/>
<sequence length="126" mass="14123">MDASEFLSEDFAISRKQCHQVKFSYRLAAPLKQVDTLHGKWATRKRLVKPSSIGIHPIEDQLKRGFEKCEGQNSLTFVCEPQSLTCLQEKQRIIKNNKIALEVTGNPNLKVIGGGRKRSLIGSVTS</sequence>
<organism evidence="1 2">
    <name type="scientific">Caerostris darwini</name>
    <dbReference type="NCBI Taxonomy" id="1538125"/>
    <lineage>
        <taxon>Eukaryota</taxon>
        <taxon>Metazoa</taxon>
        <taxon>Ecdysozoa</taxon>
        <taxon>Arthropoda</taxon>
        <taxon>Chelicerata</taxon>
        <taxon>Arachnida</taxon>
        <taxon>Araneae</taxon>
        <taxon>Araneomorphae</taxon>
        <taxon>Entelegynae</taxon>
        <taxon>Araneoidea</taxon>
        <taxon>Araneidae</taxon>
        <taxon>Caerostris</taxon>
    </lineage>
</organism>
<dbReference type="AlphaFoldDB" id="A0AAV4UDX2"/>
<reference evidence="1 2" key="1">
    <citation type="submission" date="2021-06" db="EMBL/GenBank/DDBJ databases">
        <title>Caerostris darwini draft genome.</title>
        <authorList>
            <person name="Kono N."/>
            <person name="Arakawa K."/>
        </authorList>
    </citation>
    <scope>NUCLEOTIDE SEQUENCE [LARGE SCALE GENOMIC DNA]</scope>
</reference>
<protein>
    <submittedName>
        <fullName evidence="1">Uncharacterized protein</fullName>
    </submittedName>
</protein>
<keyword evidence="2" id="KW-1185">Reference proteome</keyword>
<comment type="caution">
    <text evidence="1">The sequence shown here is derived from an EMBL/GenBank/DDBJ whole genome shotgun (WGS) entry which is preliminary data.</text>
</comment>
<dbReference type="Proteomes" id="UP001054837">
    <property type="component" value="Unassembled WGS sequence"/>
</dbReference>
<gene>
    <name evidence="1" type="ORF">CDAR_13541</name>
</gene>
<evidence type="ECO:0000313" key="2">
    <source>
        <dbReference type="Proteomes" id="UP001054837"/>
    </source>
</evidence>
<name>A0AAV4UDX2_9ARAC</name>
<dbReference type="EMBL" id="BPLQ01011146">
    <property type="protein sequence ID" value="GIY55963.1"/>
    <property type="molecule type" value="Genomic_DNA"/>
</dbReference>
<evidence type="ECO:0000313" key="1">
    <source>
        <dbReference type="EMBL" id="GIY55963.1"/>
    </source>
</evidence>